<accession>A0A1H6AVJ8</accession>
<dbReference type="PROSITE" id="PS51257">
    <property type="entry name" value="PROKAR_LIPOPROTEIN"/>
    <property type="match status" value="1"/>
</dbReference>
<dbReference type="RefSeq" id="WP_160003766.1">
    <property type="nucleotide sequence ID" value="NZ_FNUT01000009.1"/>
</dbReference>
<evidence type="ECO:0000313" key="1">
    <source>
        <dbReference type="EMBL" id="SEG52621.1"/>
    </source>
</evidence>
<dbReference type="EMBL" id="FNUT01000009">
    <property type="protein sequence ID" value="SEG52621.1"/>
    <property type="molecule type" value="Genomic_DNA"/>
</dbReference>
<proteinExistence type="predicted"/>
<reference evidence="2" key="1">
    <citation type="submission" date="2016-10" db="EMBL/GenBank/DDBJ databases">
        <authorList>
            <person name="Varghese N."/>
            <person name="Submissions S."/>
        </authorList>
    </citation>
    <scope>NUCLEOTIDE SEQUENCE [LARGE SCALE GENOMIC DNA]</scope>
    <source>
        <strain evidence="2">DSM 22361</strain>
    </source>
</reference>
<gene>
    <name evidence="1" type="ORF">SAMN05421877_1095</name>
</gene>
<name>A0A1H6AVJ8_9SPHI</name>
<sequence length="180" mass="20497">MEFKMLQQKGKNVDVNNLIMSLVIILILSSCQGTKSYINSKGYEIIHHTQDKSVQQVPLLVHGKVTISETGKRAAFATLRFESRKGKIYNAKADKRGFYSINLDEKYFEGNVNVEGKGCSFMVEDVFFGYSDASEFNIKLYNYDKPGNFVVLNKDEIIFIRERSATKDSLKVDQNNSNLQ</sequence>
<evidence type="ECO:0000313" key="2">
    <source>
        <dbReference type="Proteomes" id="UP000236731"/>
    </source>
</evidence>
<dbReference type="OrthoDB" id="9897690at2"/>
<organism evidence="1 2">
    <name type="scientific">Sphingobacterium lactis</name>
    <dbReference type="NCBI Taxonomy" id="797291"/>
    <lineage>
        <taxon>Bacteria</taxon>
        <taxon>Pseudomonadati</taxon>
        <taxon>Bacteroidota</taxon>
        <taxon>Sphingobacteriia</taxon>
        <taxon>Sphingobacteriales</taxon>
        <taxon>Sphingobacteriaceae</taxon>
        <taxon>Sphingobacterium</taxon>
    </lineage>
</organism>
<keyword evidence="2" id="KW-1185">Reference proteome</keyword>
<dbReference type="AlphaFoldDB" id="A0A1H6AVJ8"/>
<protein>
    <submittedName>
        <fullName evidence="1">Uncharacterized protein</fullName>
    </submittedName>
</protein>
<dbReference type="Proteomes" id="UP000236731">
    <property type="component" value="Unassembled WGS sequence"/>
</dbReference>